<feature type="signal peptide" evidence="1">
    <location>
        <begin position="1"/>
        <end position="17"/>
    </location>
</feature>
<evidence type="ECO:0008006" key="4">
    <source>
        <dbReference type="Google" id="ProtNLM"/>
    </source>
</evidence>
<proteinExistence type="predicted"/>
<dbReference type="RefSeq" id="WP_378976775.1">
    <property type="nucleotide sequence ID" value="NZ_JBHTBJ010000051.1"/>
</dbReference>
<keyword evidence="1" id="KW-0732">Signal</keyword>
<comment type="caution">
    <text evidence="2">The sequence shown here is derived from an EMBL/GenBank/DDBJ whole genome shotgun (WGS) entry which is preliminary data.</text>
</comment>
<dbReference type="EMBL" id="JBHTBJ010000051">
    <property type="protein sequence ID" value="MFC7279442.1"/>
    <property type="molecule type" value="Genomic_DNA"/>
</dbReference>
<evidence type="ECO:0000313" key="3">
    <source>
        <dbReference type="Proteomes" id="UP001596548"/>
    </source>
</evidence>
<dbReference type="Proteomes" id="UP001596548">
    <property type="component" value="Unassembled WGS sequence"/>
</dbReference>
<organism evidence="2 3">
    <name type="scientific">Paractinoplanes rhizophilus</name>
    <dbReference type="NCBI Taxonomy" id="1416877"/>
    <lineage>
        <taxon>Bacteria</taxon>
        <taxon>Bacillati</taxon>
        <taxon>Actinomycetota</taxon>
        <taxon>Actinomycetes</taxon>
        <taxon>Micromonosporales</taxon>
        <taxon>Micromonosporaceae</taxon>
        <taxon>Paractinoplanes</taxon>
    </lineage>
</organism>
<protein>
    <recommendedName>
        <fullName evidence="4">DUF5666 domain-containing protein</fullName>
    </recommendedName>
</protein>
<reference evidence="3" key="1">
    <citation type="journal article" date="2019" name="Int. J. Syst. Evol. Microbiol.">
        <title>The Global Catalogue of Microorganisms (GCM) 10K type strain sequencing project: providing services to taxonomists for standard genome sequencing and annotation.</title>
        <authorList>
            <consortium name="The Broad Institute Genomics Platform"/>
            <consortium name="The Broad Institute Genome Sequencing Center for Infectious Disease"/>
            <person name="Wu L."/>
            <person name="Ma J."/>
        </authorList>
    </citation>
    <scope>NUCLEOTIDE SEQUENCE [LARGE SCALE GENOMIC DNA]</scope>
    <source>
        <strain evidence="3">XZYJT-10</strain>
    </source>
</reference>
<name>A0ABW2I3P3_9ACTN</name>
<accession>A0ABW2I3P3</accession>
<dbReference type="PROSITE" id="PS51257">
    <property type="entry name" value="PROKAR_LIPOPROTEIN"/>
    <property type="match status" value="1"/>
</dbReference>
<sequence>MRRTLLALGLAGVLAMAGCGIGGGTAAPAGATTDASSSDALSADVATATIALQQVGFETGLADDPSPAAGAGRGDAPRRALRKYLRRNTLHGEVTIQTRKQGVRTVVVQRGSVTAVAADKITVKSSDGVTLSWAYGDKLRVVQDRKTVETSALKTGQEIGIAGVKDGDTNNARLIAIKK</sequence>
<keyword evidence="3" id="KW-1185">Reference proteome</keyword>
<evidence type="ECO:0000256" key="1">
    <source>
        <dbReference type="SAM" id="SignalP"/>
    </source>
</evidence>
<feature type="chain" id="PRO_5047186588" description="DUF5666 domain-containing protein" evidence="1">
    <location>
        <begin position="18"/>
        <end position="179"/>
    </location>
</feature>
<evidence type="ECO:0000313" key="2">
    <source>
        <dbReference type="EMBL" id="MFC7279442.1"/>
    </source>
</evidence>
<gene>
    <name evidence="2" type="ORF">ACFQS1_36235</name>
</gene>